<name>A0A1L0C5J2_9ASCO</name>
<dbReference type="AlphaFoldDB" id="A0A1L0C5J2"/>
<keyword evidence="1" id="KW-0812">Transmembrane</keyword>
<sequence length="86" mass="10326">MSTVITKEVQHDLIVKDKRSSTRKVWDMYYHHFPFFMLTGPESIMLHIFILTFVSFIIFGLYNIPLYFRFLVSRSYYYLTGADSKI</sequence>
<dbReference type="EMBL" id="LT635762">
    <property type="protein sequence ID" value="SGZ57857.1"/>
    <property type="molecule type" value="Genomic_DNA"/>
</dbReference>
<organism evidence="3 4">
    <name type="scientific">Sungouiella intermedia</name>
    <dbReference type="NCBI Taxonomy" id="45354"/>
    <lineage>
        <taxon>Eukaryota</taxon>
        <taxon>Fungi</taxon>
        <taxon>Dikarya</taxon>
        <taxon>Ascomycota</taxon>
        <taxon>Saccharomycotina</taxon>
        <taxon>Pichiomycetes</taxon>
        <taxon>Metschnikowiaceae</taxon>
        <taxon>Sungouiella</taxon>
    </lineage>
</organism>
<reference evidence="4 5" key="1">
    <citation type="submission" date="2016-10" db="EMBL/GenBank/DDBJ databases">
        <authorList>
            <person name="de Groot N.N."/>
        </authorList>
    </citation>
    <scope>NUCLEOTIDE SEQUENCE [LARGE SCALE GENOMIC DNA]</scope>
    <source>
        <strain evidence="2 5">CBS 141442</strain>
        <strain evidence="3 4">PYCC 4715</strain>
    </source>
</reference>
<keyword evidence="5" id="KW-1185">Reference proteome</keyword>
<accession>A0A1L0C5J2</accession>
<dbReference type="Proteomes" id="UP000182334">
    <property type="component" value="Chromosome VII"/>
</dbReference>
<gene>
    <name evidence="3" type="ORF">SAMEA4029009_CIC11G00000000238</name>
    <name evidence="2" type="ORF">SAMEA4029010_CIC11G00000004287</name>
</gene>
<keyword evidence="1" id="KW-1133">Transmembrane helix</keyword>
<evidence type="ECO:0000313" key="4">
    <source>
        <dbReference type="Proteomes" id="UP000182259"/>
    </source>
</evidence>
<protein>
    <submittedName>
        <fullName evidence="3">CIC11C00000000238</fullName>
    </submittedName>
    <submittedName>
        <fullName evidence="2">CIC11C00000004287</fullName>
    </submittedName>
</protein>
<evidence type="ECO:0000256" key="1">
    <source>
        <dbReference type="SAM" id="Phobius"/>
    </source>
</evidence>
<evidence type="ECO:0000313" key="2">
    <source>
        <dbReference type="EMBL" id="SGZ57857.1"/>
    </source>
</evidence>
<dbReference type="EMBL" id="LT635770">
    <property type="protein sequence ID" value="SGZ58863.1"/>
    <property type="molecule type" value="Genomic_DNA"/>
</dbReference>
<evidence type="ECO:0000313" key="3">
    <source>
        <dbReference type="EMBL" id="SGZ58863.1"/>
    </source>
</evidence>
<dbReference type="STRING" id="45354.A0A1L0C5J2"/>
<dbReference type="OrthoDB" id="4012500at2759"/>
<proteinExistence type="predicted"/>
<dbReference type="Proteomes" id="UP000182259">
    <property type="component" value="Chromosome VII"/>
</dbReference>
<evidence type="ECO:0000313" key="5">
    <source>
        <dbReference type="Proteomes" id="UP000182334"/>
    </source>
</evidence>
<feature type="transmembrane region" description="Helical" evidence="1">
    <location>
        <begin position="44"/>
        <end position="64"/>
    </location>
</feature>
<keyword evidence="1" id="KW-0472">Membrane</keyword>